<feature type="region of interest" description="Disordered" evidence="12">
    <location>
        <begin position="19"/>
        <end position="98"/>
    </location>
</feature>
<keyword evidence="9" id="KW-0472">Membrane</keyword>
<reference evidence="14" key="1">
    <citation type="journal article" date="2019" name="Nat. Commun.">
        <title>Genome-wide association mapping of date palm fruit traits.</title>
        <authorList>
            <person name="Hazzouri K.M."/>
            <person name="Gros-Balthazard M."/>
            <person name="Flowers J.M."/>
            <person name="Copetti D."/>
            <person name="Lemansour A."/>
            <person name="Lebrun M."/>
            <person name="Masmoudi K."/>
            <person name="Ferrand S."/>
            <person name="Dhar M.I."/>
            <person name="Fresquez Z.A."/>
            <person name="Rosas U."/>
            <person name="Zhang J."/>
            <person name="Talag J."/>
            <person name="Lee S."/>
            <person name="Kudrna D."/>
            <person name="Powell R.F."/>
            <person name="Leitch I.J."/>
            <person name="Krueger R.R."/>
            <person name="Wing R.A."/>
            <person name="Amiri K.M.A."/>
            <person name="Purugganan M.D."/>
        </authorList>
    </citation>
    <scope>NUCLEOTIDE SEQUENCE [LARGE SCALE GENOMIC DNA]</scope>
    <source>
        <strain evidence="14">cv. Khalas</strain>
    </source>
</reference>
<keyword evidence="6 10" id="KW-0863">Zinc-finger</keyword>
<dbReference type="OrthoDB" id="6270329at2759"/>
<evidence type="ECO:0000256" key="4">
    <source>
        <dbReference type="ARBA" id="ARBA00022679"/>
    </source>
</evidence>
<dbReference type="FunFam" id="3.30.40.10:FF:000365">
    <property type="entry name" value="Zinc finger family protein"/>
    <property type="match status" value="1"/>
</dbReference>
<evidence type="ECO:0000256" key="1">
    <source>
        <dbReference type="ARBA" id="ARBA00000900"/>
    </source>
</evidence>
<evidence type="ECO:0000256" key="12">
    <source>
        <dbReference type="SAM" id="MobiDB-lite"/>
    </source>
</evidence>
<evidence type="ECO:0000256" key="5">
    <source>
        <dbReference type="ARBA" id="ARBA00022723"/>
    </source>
</evidence>
<comment type="catalytic activity">
    <reaction evidence="1 11">
        <text>S-ubiquitinyl-[E2 ubiquitin-conjugating enzyme]-L-cysteine + [acceptor protein]-L-lysine = [E2 ubiquitin-conjugating enzyme]-L-cysteine + N(6)-ubiquitinyl-[acceptor protein]-L-lysine.</text>
        <dbReference type="EC" id="2.3.2.27"/>
    </reaction>
</comment>
<dbReference type="CDD" id="cd16534">
    <property type="entry name" value="RING-HC_RNF5-like"/>
    <property type="match status" value="1"/>
</dbReference>
<dbReference type="UniPathway" id="UPA00143"/>
<evidence type="ECO:0000256" key="7">
    <source>
        <dbReference type="ARBA" id="ARBA00022786"/>
    </source>
</evidence>
<gene>
    <name evidence="15" type="primary">LOC103713033</name>
</gene>
<dbReference type="InterPro" id="IPR013083">
    <property type="entry name" value="Znf_RING/FYVE/PHD"/>
</dbReference>
<evidence type="ECO:0000259" key="13">
    <source>
        <dbReference type="PROSITE" id="PS50089"/>
    </source>
</evidence>
<dbReference type="InterPro" id="IPR018957">
    <property type="entry name" value="Znf_C3HC4_RING-type"/>
</dbReference>
<proteinExistence type="predicted"/>
<reference evidence="15" key="2">
    <citation type="submission" date="2025-08" db="UniProtKB">
        <authorList>
            <consortium name="RefSeq"/>
        </authorList>
    </citation>
    <scope>IDENTIFICATION</scope>
    <source>
        <tissue evidence="15">Young leaves</tissue>
    </source>
</reference>
<dbReference type="SUPFAM" id="SSF57850">
    <property type="entry name" value="RING/U-box"/>
    <property type="match status" value="1"/>
</dbReference>
<evidence type="ECO:0000313" key="15">
    <source>
        <dbReference type="RefSeq" id="XP_008798015.2"/>
    </source>
</evidence>
<feature type="region of interest" description="Disordered" evidence="12">
    <location>
        <begin position="467"/>
        <end position="499"/>
    </location>
</feature>
<sequence length="635" mass="69248">MADEGNESRSRRMDLNLYLGLPRSPRPRGLDLGSDLALSSLPLSSSSTAEDSGAPADMSGSVEQQLDSHPPYSPSHAAYTPDHPFVHPLNPADSNAIPEYAPYYPSYETFGSPYPPIPRMMPESEGTDAPYSPSRLQLLPTVQETDEPAVQDVDSHVPYDPPFPPGLADEPIPLGGESHAPYSPPYIPELAVPQGHDEGTFGFLPPIPVQTGELLGRGDGSSSQQDFLRSPEFRFRRLIESSHRWPTRRFRSSLPYAGERSNFGSPSSPSPEQLIHDTVNSQRSSESSGKLKVSAEGIVAEASEEETEEKSRNAANFECNICLDVATEPVVTSCGHLFCWPCLYQWLHVHSDHKECPVCKGEVIESNITPIYGRGSSETSAEKKLGEYGESGMKIPPRPRGNRLESLRQQFRPISRRLGEGIASSWRRLLDHQMHGGNRFEGNADPDLQEIFNGAHRRALARLRARRLQREEGNPESRSIASEEIGLPRNSTANPFSSNTSSIFQDGIDLWRRFSLYGLTSTERLAAITADVGRVVGRFTSSNNRYGASSSSINPPNPEPPVSGPHVGAALATDQVSASSTMAVIQGDVATSDAPAEPNSAGSSRSHRRRGRSSTSSSLDVDGGALHARKRRRLN</sequence>
<feature type="compositionally biased region" description="Low complexity" evidence="12">
    <location>
        <begin position="30"/>
        <end position="47"/>
    </location>
</feature>
<keyword evidence="8 11" id="KW-0862">Zinc</keyword>
<dbReference type="InterPro" id="IPR001841">
    <property type="entry name" value="Znf_RING"/>
</dbReference>
<evidence type="ECO:0000256" key="6">
    <source>
        <dbReference type="ARBA" id="ARBA00022771"/>
    </source>
</evidence>
<feature type="region of interest" description="Disordered" evidence="12">
    <location>
        <begin position="543"/>
        <end position="567"/>
    </location>
</feature>
<dbReference type="GO" id="GO:0008270">
    <property type="term" value="F:zinc ion binding"/>
    <property type="evidence" value="ECO:0007669"/>
    <property type="project" value="UniProtKB-KW"/>
</dbReference>
<evidence type="ECO:0000256" key="9">
    <source>
        <dbReference type="ARBA" id="ARBA00023136"/>
    </source>
</evidence>
<dbReference type="PANTHER" id="PTHR12313">
    <property type="entry name" value="E3 UBIQUITIN-PROTEIN LIGASE RNF5-RELATED"/>
    <property type="match status" value="1"/>
</dbReference>
<keyword evidence="4 11" id="KW-0808">Transferase</keyword>
<dbReference type="GO" id="GO:0006511">
    <property type="term" value="P:ubiquitin-dependent protein catabolic process"/>
    <property type="evidence" value="ECO:0007669"/>
    <property type="project" value="UniProtKB-UniRule"/>
</dbReference>
<feature type="compositionally biased region" description="Polar residues" evidence="12">
    <location>
        <begin position="278"/>
        <end position="288"/>
    </location>
</feature>
<dbReference type="GO" id="GO:0005789">
    <property type="term" value="C:endoplasmic reticulum membrane"/>
    <property type="evidence" value="ECO:0007669"/>
    <property type="project" value="UniProtKB-SubCell"/>
</dbReference>
<comment type="subcellular location">
    <subcellularLocation>
        <location evidence="2">Endomembrane system</location>
    </subcellularLocation>
    <subcellularLocation>
        <location evidence="11">Endoplasmic reticulum membrane</location>
        <topology evidence="11">Single-pass type IV membrane protein</topology>
    </subcellularLocation>
</comment>
<keyword evidence="5 11" id="KW-0479">Metal-binding</keyword>
<comment type="domain">
    <text evidence="11">The RING-type zinc finger domain is responsible for E3 ligase activity.</text>
</comment>
<organism evidence="14 15">
    <name type="scientific">Phoenix dactylifera</name>
    <name type="common">Date palm</name>
    <dbReference type="NCBI Taxonomy" id="42345"/>
    <lineage>
        <taxon>Eukaryota</taxon>
        <taxon>Viridiplantae</taxon>
        <taxon>Streptophyta</taxon>
        <taxon>Embryophyta</taxon>
        <taxon>Tracheophyta</taxon>
        <taxon>Spermatophyta</taxon>
        <taxon>Magnoliopsida</taxon>
        <taxon>Liliopsida</taxon>
        <taxon>Arecaceae</taxon>
        <taxon>Coryphoideae</taxon>
        <taxon>Phoeniceae</taxon>
        <taxon>Phoenix</taxon>
    </lineage>
</organism>
<dbReference type="SMART" id="SM00184">
    <property type="entry name" value="RING"/>
    <property type="match status" value="1"/>
</dbReference>
<feature type="domain" description="RING-type" evidence="13">
    <location>
        <begin position="319"/>
        <end position="360"/>
    </location>
</feature>
<dbReference type="GO" id="GO:0016567">
    <property type="term" value="P:protein ubiquitination"/>
    <property type="evidence" value="ECO:0007669"/>
    <property type="project" value="UniProtKB-UniPathway"/>
</dbReference>
<dbReference type="InterPro" id="IPR045103">
    <property type="entry name" value="RNF5/RNF185-like"/>
</dbReference>
<dbReference type="PROSITE" id="PS00518">
    <property type="entry name" value="ZF_RING_1"/>
    <property type="match status" value="1"/>
</dbReference>
<dbReference type="EC" id="2.3.2.27" evidence="11"/>
<dbReference type="Gene3D" id="3.30.40.10">
    <property type="entry name" value="Zinc/RING finger domain, C3HC4 (zinc finger)"/>
    <property type="match status" value="1"/>
</dbReference>
<feature type="region of interest" description="Disordered" evidence="12">
    <location>
        <begin position="256"/>
        <end position="310"/>
    </location>
</feature>
<dbReference type="AlphaFoldDB" id="A0A8B7CFB1"/>
<feature type="compositionally biased region" description="Low complexity" evidence="12">
    <location>
        <begin position="543"/>
        <end position="554"/>
    </location>
</feature>
<dbReference type="Proteomes" id="UP000228380">
    <property type="component" value="Chromosome 5"/>
</dbReference>
<keyword evidence="7 11" id="KW-0833">Ubl conjugation pathway</keyword>
<evidence type="ECO:0000256" key="11">
    <source>
        <dbReference type="RuleBase" id="RU369090"/>
    </source>
</evidence>
<feature type="region of interest" description="Disordered" evidence="12">
    <location>
        <begin position="582"/>
        <end position="635"/>
    </location>
</feature>
<protein>
    <recommendedName>
        <fullName evidence="11">E3 ubiquitin-protein ligase RMA</fullName>
        <ecNumber evidence="11">2.3.2.27</ecNumber>
    </recommendedName>
    <alternativeName>
        <fullName evidence="11">Protein RING membrane-anchor</fullName>
    </alternativeName>
    <alternativeName>
        <fullName evidence="11">RING-type E3 ubiquitin transferase RMA</fullName>
    </alternativeName>
</protein>
<accession>A0A8B7CFB1</accession>
<dbReference type="Pfam" id="PF00097">
    <property type="entry name" value="zf-C3HC4"/>
    <property type="match status" value="1"/>
</dbReference>
<dbReference type="GeneID" id="103713033"/>
<dbReference type="InterPro" id="IPR017907">
    <property type="entry name" value="Znf_RING_CS"/>
</dbReference>
<feature type="compositionally biased region" description="Polar residues" evidence="12">
    <location>
        <begin position="262"/>
        <end position="271"/>
    </location>
</feature>
<keyword evidence="14" id="KW-1185">Reference proteome</keyword>
<evidence type="ECO:0000256" key="8">
    <source>
        <dbReference type="ARBA" id="ARBA00022833"/>
    </source>
</evidence>
<feature type="compositionally biased region" description="Polar residues" evidence="12">
    <location>
        <begin position="489"/>
        <end position="499"/>
    </location>
</feature>
<dbReference type="PROSITE" id="PS50089">
    <property type="entry name" value="ZF_RING_2"/>
    <property type="match status" value="1"/>
</dbReference>
<dbReference type="RefSeq" id="XP_008798015.2">
    <property type="nucleotide sequence ID" value="XM_008799793.4"/>
</dbReference>
<evidence type="ECO:0000256" key="10">
    <source>
        <dbReference type="PROSITE-ProRule" id="PRU00175"/>
    </source>
</evidence>
<evidence type="ECO:0000313" key="14">
    <source>
        <dbReference type="Proteomes" id="UP000228380"/>
    </source>
</evidence>
<comment type="pathway">
    <text evidence="3 11">Protein modification; protein ubiquitination.</text>
</comment>
<evidence type="ECO:0000256" key="3">
    <source>
        <dbReference type="ARBA" id="ARBA00004906"/>
    </source>
</evidence>
<keyword evidence="11" id="KW-0256">Endoplasmic reticulum</keyword>
<dbReference type="GO" id="GO:0061630">
    <property type="term" value="F:ubiquitin protein ligase activity"/>
    <property type="evidence" value="ECO:0007669"/>
    <property type="project" value="UniProtKB-UniRule"/>
</dbReference>
<comment type="function">
    <text evidence="11">E3 ubiquitin-protein ligase.</text>
</comment>
<dbReference type="KEGG" id="pda:103713033"/>
<name>A0A8B7CFB1_PHODC</name>
<evidence type="ECO:0000256" key="2">
    <source>
        <dbReference type="ARBA" id="ARBA00004308"/>
    </source>
</evidence>